<dbReference type="InterPro" id="IPR027417">
    <property type="entry name" value="P-loop_NTPase"/>
</dbReference>
<accession>A0ABS1N0D9</accession>
<sequence>MRSSHGGGVTDSHVILDQPGAEKLIGKGDGLFRPSWANGPIRVQSAFVTEDEVAAVVAHCKAELAAWYGAIDDSLVDLLGRATELIVVTQWGSTSMIQRKHGVGLAEAGRLMDLLQGYGIVGPSKGAETRDVLLQPTQLETAIARVRGAGL</sequence>
<keyword evidence="3" id="KW-1185">Reference proteome</keyword>
<dbReference type="SMART" id="SM00843">
    <property type="entry name" value="Ftsk_gamma"/>
    <property type="match status" value="1"/>
</dbReference>
<gene>
    <name evidence="2" type="ORF">JK360_29575</name>
</gene>
<dbReference type="InterPro" id="IPR050206">
    <property type="entry name" value="FtsK/SpoIIIE/SftA"/>
</dbReference>
<dbReference type="Gene3D" id="3.40.50.300">
    <property type="entry name" value="P-loop containing nucleotide triphosphate hydrolases"/>
    <property type="match status" value="1"/>
</dbReference>
<proteinExistence type="predicted"/>
<evidence type="ECO:0000313" key="3">
    <source>
        <dbReference type="Proteomes" id="UP000629371"/>
    </source>
</evidence>
<dbReference type="Pfam" id="PF09397">
    <property type="entry name" value="FtsK_gamma"/>
    <property type="match status" value="1"/>
</dbReference>
<dbReference type="PANTHER" id="PTHR22683:SF41">
    <property type="entry name" value="DNA TRANSLOCASE FTSK"/>
    <property type="match status" value="1"/>
</dbReference>
<evidence type="ECO:0000313" key="2">
    <source>
        <dbReference type="EMBL" id="MBL1093430.1"/>
    </source>
</evidence>
<dbReference type="RefSeq" id="WP_201809220.1">
    <property type="nucleotide sequence ID" value="NZ_JAERRI010000019.1"/>
</dbReference>
<dbReference type="PANTHER" id="PTHR22683">
    <property type="entry name" value="SPORULATION PROTEIN RELATED"/>
    <property type="match status" value="1"/>
</dbReference>
<name>A0ABS1N0D9_9ACTN</name>
<dbReference type="Proteomes" id="UP000629371">
    <property type="component" value="Unassembled WGS sequence"/>
</dbReference>
<dbReference type="SUPFAM" id="SSF46785">
    <property type="entry name" value="Winged helix' DNA-binding domain"/>
    <property type="match status" value="1"/>
</dbReference>
<dbReference type="InterPro" id="IPR036388">
    <property type="entry name" value="WH-like_DNA-bd_sf"/>
</dbReference>
<dbReference type="Gene3D" id="1.10.10.10">
    <property type="entry name" value="Winged helix-like DNA-binding domain superfamily/Winged helix DNA-binding domain"/>
    <property type="match status" value="1"/>
</dbReference>
<dbReference type="EMBL" id="JAERRI010000019">
    <property type="protein sequence ID" value="MBL1093430.1"/>
    <property type="molecule type" value="Genomic_DNA"/>
</dbReference>
<dbReference type="InterPro" id="IPR036390">
    <property type="entry name" value="WH_DNA-bd_sf"/>
</dbReference>
<protein>
    <recommendedName>
        <fullName evidence="1">FtsK gamma domain-containing protein</fullName>
    </recommendedName>
</protein>
<dbReference type="InterPro" id="IPR018541">
    <property type="entry name" value="Ftsk_gamma"/>
</dbReference>
<organism evidence="2 3">
    <name type="scientific">Streptomyces siderophoricus</name>
    <dbReference type="NCBI Taxonomy" id="2802281"/>
    <lineage>
        <taxon>Bacteria</taxon>
        <taxon>Bacillati</taxon>
        <taxon>Actinomycetota</taxon>
        <taxon>Actinomycetes</taxon>
        <taxon>Kitasatosporales</taxon>
        <taxon>Streptomycetaceae</taxon>
        <taxon>Streptomyces</taxon>
    </lineage>
</organism>
<comment type="caution">
    <text evidence="2">The sequence shown here is derived from an EMBL/GenBank/DDBJ whole genome shotgun (WGS) entry which is preliminary data.</text>
</comment>
<feature type="domain" description="FtsK gamma" evidence="1">
    <location>
        <begin position="72"/>
        <end position="137"/>
    </location>
</feature>
<evidence type="ECO:0000259" key="1">
    <source>
        <dbReference type="SMART" id="SM00843"/>
    </source>
</evidence>
<reference evidence="2 3" key="1">
    <citation type="submission" date="2021-01" db="EMBL/GenBank/DDBJ databases">
        <title>WGS of actinomycetes isolated from Thailand.</title>
        <authorList>
            <person name="Thawai C."/>
        </authorList>
    </citation>
    <scope>NUCLEOTIDE SEQUENCE [LARGE SCALE GENOMIC DNA]</scope>
    <source>
        <strain evidence="2 3">CH9-7</strain>
    </source>
</reference>